<feature type="transmembrane region" description="Helical" evidence="1">
    <location>
        <begin position="53"/>
        <end position="74"/>
    </location>
</feature>
<evidence type="ECO:0000313" key="3">
    <source>
        <dbReference type="Proteomes" id="UP000030762"/>
    </source>
</evidence>
<dbReference type="InterPro" id="IPR045325">
    <property type="entry name" value="TMEM70/TMEM186/TMEM223"/>
</dbReference>
<keyword evidence="1" id="KW-0472">Membrane</keyword>
<dbReference type="VEuPathDB" id="FungiDB:SDRG_06267"/>
<dbReference type="Proteomes" id="UP000030762">
    <property type="component" value="Unassembled WGS sequence"/>
</dbReference>
<evidence type="ECO:0000313" key="2">
    <source>
        <dbReference type="EMBL" id="EQC36151.1"/>
    </source>
</evidence>
<dbReference type="EMBL" id="JH767148">
    <property type="protein sequence ID" value="EQC36151.1"/>
    <property type="molecule type" value="Genomic_DNA"/>
</dbReference>
<organism evidence="2 3">
    <name type="scientific">Saprolegnia diclina (strain VS20)</name>
    <dbReference type="NCBI Taxonomy" id="1156394"/>
    <lineage>
        <taxon>Eukaryota</taxon>
        <taxon>Sar</taxon>
        <taxon>Stramenopiles</taxon>
        <taxon>Oomycota</taxon>
        <taxon>Saprolegniomycetes</taxon>
        <taxon>Saprolegniales</taxon>
        <taxon>Saprolegniaceae</taxon>
        <taxon>Saprolegnia</taxon>
    </lineage>
</organism>
<keyword evidence="1" id="KW-1133">Transmembrane helix</keyword>
<keyword evidence="1" id="KW-0812">Transmembrane</keyword>
<evidence type="ECO:0008006" key="4">
    <source>
        <dbReference type="Google" id="ProtNLM"/>
    </source>
</evidence>
<reference evidence="2 3" key="1">
    <citation type="submission" date="2012-04" db="EMBL/GenBank/DDBJ databases">
        <title>The Genome Sequence of Saprolegnia declina VS20.</title>
        <authorList>
            <consortium name="The Broad Institute Genome Sequencing Platform"/>
            <person name="Russ C."/>
            <person name="Nusbaum C."/>
            <person name="Tyler B."/>
            <person name="van West P."/>
            <person name="Dieguez-Uribeondo J."/>
            <person name="de Bruijn I."/>
            <person name="Tripathy S."/>
            <person name="Jiang R."/>
            <person name="Young S.K."/>
            <person name="Zeng Q."/>
            <person name="Gargeya S."/>
            <person name="Fitzgerald M."/>
            <person name="Haas B."/>
            <person name="Abouelleil A."/>
            <person name="Alvarado L."/>
            <person name="Arachchi H.M."/>
            <person name="Berlin A."/>
            <person name="Chapman S.B."/>
            <person name="Goldberg J."/>
            <person name="Griggs A."/>
            <person name="Gujja S."/>
            <person name="Hansen M."/>
            <person name="Howarth C."/>
            <person name="Imamovic A."/>
            <person name="Larimer J."/>
            <person name="McCowen C."/>
            <person name="Montmayeur A."/>
            <person name="Murphy C."/>
            <person name="Neiman D."/>
            <person name="Pearson M."/>
            <person name="Priest M."/>
            <person name="Roberts A."/>
            <person name="Saif S."/>
            <person name="Shea T."/>
            <person name="Sisk P."/>
            <person name="Sykes S."/>
            <person name="Wortman J."/>
            <person name="Nusbaum C."/>
            <person name="Birren B."/>
        </authorList>
    </citation>
    <scope>NUCLEOTIDE SEQUENCE [LARGE SCALE GENOMIC DNA]</scope>
    <source>
        <strain evidence="2 3">VS20</strain>
    </source>
</reference>
<dbReference type="Pfam" id="PF06979">
    <property type="entry name" value="TMEM70"/>
    <property type="match status" value="1"/>
</dbReference>
<dbReference type="AlphaFoldDB" id="T0QN54"/>
<dbReference type="PANTHER" id="PTHR13281">
    <property type="entry name" value="TRANSMEMBRANE PROTEIN 70, MITOCHONDRIAL"/>
    <property type="match status" value="1"/>
</dbReference>
<dbReference type="RefSeq" id="XP_008610257.1">
    <property type="nucleotide sequence ID" value="XM_008612035.1"/>
</dbReference>
<dbReference type="eggNOG" id="KOG4478">
    <property type="taxonomic scope" value="Eukaryota"/>
</dbReference>
<proteinExistence type="predicted"/>
<sequence length="195" mass="21621">MMLLRLRVAPSALRLPKAALHAPTRFFSAAPEEKKFELVYEAPLIKPVTTMKAVSITSCVLTSVGMPAGCYYGNVTASLVGQWAMCGTVMFFGIGTTSLFHFLFKPYVLRMWVDRSSETVAVETLNLLARKKRTEFLLSDVASPDVSNHPMINFKAKDQHYFIHPEVFADRALAERLLGKKIEDAPVDPPQAAST</sequence>
<protein>
    <recommendedName>
        <fullName evidence="4">Transmembrane protein 186</fullName>
    </recommendedName>
</protein>
<dbReference type="OMA" id="WVDRSSE"/>
<keyword evidence="3" id="KW-1185">Reference proteome</keyword>
<gene>
    <name evidence="2" type="ORF">SDRG_06267</name>
</gene>
<dbReference type="STRING" id="1156394.T0QN54"/>
<accession>T0QN54</accession>
<dbReference type="InterPro" id="IPR009724">
    <property type="entry name" value="TMEM70"/>
</dbReference>
<dbReference type="GO" id="GO:0031966">
    <property type="term" value="C:mitochondrial membrane"/>
    <property type="evidence" value="ECO:0007669"/>
    <property type="project" value="TreeGrafter"/>
</dbReference>
<dbReference type="GO" id="GO:0033615">
    <property type="term" value="P:mitochondrial proton-transporting ATP synthase complex assembly"/>
    <property type="evidence" value="ECO:0007669"/>
    <property type="project" value="TreeGrafter"/>
</dbReference>
<dbReference type="OrthoDB" id="156886at2759"/>
<name>T0QN54_SAPDV</name>
<dbReference type="InParanoid" id="T0QN54"/>
<feature type="transmembrane region" description="Helical" evidence="1">
    <location>
        <begin position="80"/>
        <end position="104"/>
    </location>
</feature>
<dbReference type="PANTHER" id="PTHR13281:SF0">
    <property type="entry name" value="TRANSMEMBRANE PROTEIN 70, MITOCHONDRIAL"/>
    <property type="match status" value="1"/>
</dbReference>
<evidence type="ECO:0000256" key="1">
    <source>
        <dbReference type="SAM" id="Phobius"/>
    </source>
</evidence>
<dbReference type="GeneID" id="19946994"/>